<evidence type="ECO:0000313" key="1">
    <source>
        <dbReference type="EMBL" id="KAK2566739.1"/>
    </source>
</evidence>
<comment type="caution">
    <text evidence="1">The sequence shown here is derived from an EMBL/GenBank/DDBJ whole genome shotgun (WGS) entry which is preliminary data.</text>
</comment>
<dbReference type="AlphaFoldDB" id="A0AAD9QSV4"/>
<reference evidence="1" key="1">
    <citation type="journal article" date="2023" name="G3 (Bethesda)">
        <title>Whole genome assembly and annotation of the endangered Caribbean coral Acropora cervicornis.</title>
        <authorList>
            <person name="Selwyn J.D."/>
            <person name="Vollmer S.V."/>
        </authorList>
    </citation>
    <scope>NUCLEOTIDE SEQUENCE</scope>
    <source>
        <strain evidence="1">K2</strain>
    </source>
</reference>
<dbReference type="Proteomes" id="UP001249851">
    <property type="component" value="Unassembled WGS sequence"/>
</dbReference>
<reference evidence="1" key="2">
    <citation type="journal article" date="2023" name="Science">
        <title>Genomic signatures of disease resistance in endangered staghorn corals.</title>
        <authorList>
            <person name="Vollmer S.V."/>
            <person name="Selwyn J.D."/>
            <person name="Despard B.A."/>
            <person name="Roesel C.L."/>
        </authorList>
    </citation>
    <scope>NUCLEOTIDE SEQUENCE</scope>
    <source>
        <strain evidence="1">K2</strain>
    </source>
</reference>
<gene>
    <name evidence="1" type="ORF">P5673_009412</name>
</gene>
<protein>
    <submittedName>
        <fullName evidence="1">Multidrug resistance-associated protein 1</fullName>
    </submittedName>
</protein>
<accession>A0AAD9QSV4</accession>
<organism evidence="1 2">
    <name type="scientific">Acropora cervicornis</name>
    <name type="common">Staghorn coral</name>
    <dbReference type="NCBI Taxonomy" id="6130"/>
    <lineage>
        <taxon>Eukaryota</taxon>
        <taxon>Metazoa</taxon>
        <taxon>Cnidaria</taxon>
        <taxon>Anthozoa</taxon>
        <taxon>Hexacorallia</taxon>
        <taxon>Scleractinia</taxon>
        <taxon>Astrocoeniina</taxon>
        <taxon>Acroporidae</taxon>
        <taxon>Acropora</taxon>
    </lineage>
</organism>
<keyword evidence="2" id="KW-1185">Reference proteome</keyword>
<dbReference type="EMBL" id="JARQWQ010000016">
    <property type="protein sequence ID" value="KAK2566739.1"/>
    <property type="molecule type" value="Genomic_DNA"/>
</dbReference>
<sequence length="87" mass="10463">MDPDSDQGNSKKREPCPEDTANCLSRISFWWLNWILWTGYKRPLEEEDLWALNSKSRSSNVVPRLRSIWNHQKRKCKRSHSFIFLLK</sequence>
<proteinExistence type="predicted"/>
<evidence type="ECO:0000313" key="2">
    <source>
        <dbReference type="Proteomes" id="UP001249851"/>
    </source>
</evidence>
<name>A0AAD9QSV4_ACRCE</name>